<accession>A0ABT4RTR1</accession>
<evidence type="ECO:0000313" key="3">
    <source>
        <dbReference type="EMBL" id="MDA0141972.1"/>
    </source>
</evidence>
<feature type="chain" id="PRO_5047294687" evidence="2">
    <location>
        <begin position="21"/>
        <end position="650"/>
    </location>
</feature>
<dbReference type="RefSeq" id="WP_202957640.1">
    <property type="nucleotide sequence ID" value="NZ_JAPCID010000070.1"/>
</dbReference>
<protein>
    <submittedName>
        <fullName evidence="3">PD40 domain-containing protein</fullName>
    </submittedName>
</protein>
<dbReference type="PANTHER" id="PTHR36842">
    <property type="entry name" value="PROTEIN TOLB HOMOLOG"/>
    <property type="match status" value="1"/>
</dbReference>
<feature type="region of interest" description="Disordered" evidence="1">
    <location>
        <begin position="513"/>
        <end position="532"/>
    </location>
</feature>
<gene>
    <name evidence="3" type="ORF">OJ962_31085</name>
</gene>
<feature type="signal peptide" evidence="2">
    <location>
        <begin position="1"/>
        <end position="20"/>
    </location>
</feature>
<feature type="compositionally biased region" description="Pro residues" evidence="1">
    <location>
        <begin position="513"/>
        <end position="525"/>
    </location>
</feature>
<organism evidence="3 4">
    <name type="scientific">Solirubrobacter deserti</name>
    <dbReference type="NCBI Taxonomy" id="2282478"/>
    <lineage>
        <taxon>Bacteria</taxon>
        <taxon>Bacillati</taxon>
        <taxon>Actinomycetota</taxon>
        <taxon>Thermoleophilia</taxon>
        <taxon>Solirubrobacterales</taxon>
        <taxon>Solirubrobacteraceae</taxon>
        <taxon>Solirubrobacter</taxon>
    </lineage>
</organism>
<name>A0ABT4RTR1_9ACTN</name>
<evidence type="ECO:0000256" key="2">
    <source>
        <dbReference type="SAM" id="SignalP"/>
    </source>
</evidence>
<dbReference type="InterPro" id="IPR011042">
    <property type="entry name" value="6-blade_b-propeller_TolB-like"/>
</dbReference>
<keyword evidence="2" id="KW-0732">Signal</keyword>
<feature type="region of interest" description="Disordered" evidence="1">
    <location>
        <begin position="162"/>
        <end position="188"/>
    </location>
</feature>
<evidence type="ECO:0000256" key="1">
    <source>
        <dbReference type="SAM" id="MobiDB-lite"/>
    </source>
</evidence>
<feature type="region of interest" description="Disordered" evidence="1">
    <location>
        <begin position="630"/>
        <end position="650"/>
    </location>
</feature>
<reference evidence="3" key="1">
    <citation type="submission" date="2022-10" db="EMBL/GenBank/DDBJ databases">
        <title>The WGS of Solirubrobacter sp. CPCC 204708.</title>
        <authorList>
            <person name="Jiang Z."/>
        </authorList>
    </citation>
    <scope>NUCLEOTIDE SEQUENCE</scope>
    <source>
        <strain evidence="3">CPCC 204708</strain>
    </source>
</reference>
<keyword evidence="4" id="KW-1185">Reference proteome</keyword>
<comment type="caution">
    <text evidence="3">The sequence shown here is derived from an EMBL/GenBank/DDBJ whole genome shotgun (WGS) entry which is preliminary data.</text>
</comment>
<feature type="region of interest" description="Disordered" evidence="1">
    <location>
        <begin position="298"/>
        <end position="326"/>
    </location>
</feature>
<sequence>MRWLAGLTIALALPVATAEAWVAPGAKIVSASLELREQGDEASGNAAISADGRYVVFDTQARNLFPPTFADPPGAHWQGGVMRRDLTTGALELVAPGDLVGNLGGGVQQRGARNPSVSADGRVVAFSTAQKLVPEDVNGNIDVYVRDMVTGAYELISVRDGGSAPASYAARDPDTPGRNPGADVSPGVSLSADGDRVLFRTVDIASDLPARAGTDTEPYQLLVRERSTRRTELITRVAATGEPAGGARNGGALSADGSTVAWPGANAGAQTRFLDGEFPDPAAAYYLWRRVDDGGTRRITGPAEPELPGCSTYDPSPSTRGPCSGPLSEFEQSVAGINGTLPALSADGRRVLFLTSAPPRPPTPGYALDLWMTDMRDGLSRTAASVELTREGSNRDPADASSITAVALSPDGRWAGVLTQRTRFLLPALRLVNTPTTVPGAEELYLVDLDGRTVERAVRGANGAAAAASTLGPVSLSDGGHRITFGSNAENLFFGDANQRADVFVIDRLDAAPPVPDAPEPPAEPPAEVFDPPTPQVARLRVVIRKAPGGRVRLRVRAPGRGRLAVEVRGRVPDRDGRLRGSAKLLGKARKTVRRAGDVTIDVRLAKRYDAVTRREKKLDGRASVVFTPASGAPRQGAANVRFSAPPKRK</sequence>
<evidence type="ECO:0000313" key="4">
    <source>
        <dbReference type="Proteomes" id="UP001147700"/>
    </source>
</evidence>
<proteinExistence type="predicted"/>
<dbReference type="Gene3D" id="2.120.10.30">
    <property type="entry name" value="TolB, C-terminal domain"/>
    <property type="match status" value="1"/>
</dbReference>
<dbReference type="SUPFAM" id="SSF69322">
    <property type="entry name" value="Tricorn protease domain 2"/>
    <property type="match status" value="1"/>
</dbReference>
<dbReference type="Proteomes" id="UP001147700">
    <property type="component" value="Unassembled WGS sequence"/>
</dbReference>
<dbReference type="EMBL" id="JAPCID010000070">
    <property type="protein sequence ID" value="MDA0141972.1"/>
    <property type="molecule type" value="Genomic_DNA"/>
</dbReference>